<evidence type="ECO:0000313" key="11">
    <source>
        <dbReference type="EMBL" id="PWS28307.1"/>
    </source>
</evidence>
<dbReference type="Proteomes" id="UP000245379">
    <property type="component" value="Unassembled WGS sequence"/>
</dbReference>
<dbReference type="InterPro" id="IPR004358">
    <property type="entry name" value="Sig_transdc_His_kin-like_C"/>
</dbReference>
<evidence type="ECO:0000259" key="10">
    <source>
        <dbReference type="PROSITE" id="PS50113"/>
    </source>
</evidence>
<accession>A0A317EQ63</accession>
<dbReference type="InterPro" id="IPR003661">
    <property type="entry name" value="HisK_dim/P_dom"/>
</dbReference>
<dbReference type="Pfam" id="PF00989">
    <property type="entry name" value="PAS"/>
    <property type="match status" value="1"/>
</dbReference>
<reference evidence="11 12" key="1">
    <citation type="submission" date="2018-05" db="EMBL/GenBank/DDBJ databases">
        <title>Pedobacter paludis sp. nov., isolated from wetland soil.</title>
        <authorList>
            <person name="Zhang Y."/>
            <person name="Wang G."/>
        </authorList>
    </citation>
    <scope>NUCLEOTIDE SEQUENCE [LARGE SCALE GENOMIC DNA]</scope>
    <source>
        <strain evidence="11 12">KCTC22721</strain>
    </source>
</reference>
<evidence type="ECO:0000256" key="3">
    <source>
        <dbReference type="ARBA" id="ARBA00022553"/>
    </source>
</evidence>
<name>A0A317EQ63_9SPHI</name>
<feature type="domain" description="PAC" evidence="10">
    <location>
        <begin position="372"/>
        <end position="424"/>
    </location>
</feature>
<dbReference type="EC" id="2.7.13.3" evidence="2"/>
<dbReference type="Pfam" id="PF08447">
    <property type="entry name" value="PAS_3"/>
    <property type="match status" value="1"/>
</dbReference>
<dbReference type="Pfam" id="PF02518">
    <property type="entry name" value="HATPase_c"/>
    <property type="match status" value="1"/>
</dbReference>
<dbReference type="Gene3D" id="1.10.287.130">
    <property type="match status" value="1"/>
</dbReference>
<feature type="domain" description="PAC" evidence="10">
    <location>
        <begin position="249"/>
        <end position="302"/>
    </location>
</feature>
<dbReference type="InterPro" id="IPR050351">
    <property type="entry name" value="BphY/WalK/GraS-like"/>
</dbReference>
<feature type="domain" description="Histidine kinase" evidence="8">
    <location>
        <begin position="428"/>
        <end position="644"/>
    </location>
</feature>
<dbReference type="InterPro" id="IPR035965">
    <property type="entry name" value="PAS-like_dom_sf"/>
</dbReference>
<dbReference type="CDD" id="cd00082">
    <property type="entry name" value="HisKA"/>
    <property type="match status" value="1"/>
</dbReference>
<evidence type="ECO:0000256" key="5">
    <source>
        <dbReference type="ARBA" id="ARBA00022777"/>
    </source>
</evidence>
<dbReference type="Gene3D" id="3.30.565.10">
    <property type="entry name" value="Histidine kinase-like ATPase, C-terminal domain"/>
    <property type="match status" value="1"/>
</dbReference>
<evidence type="ECO:0000256" key="4">
    <source>
        <dbReference type="ARBA" id="ARBA00022679"/>
    </source>
</evidence>
<dbReference type="InterPro" id="IPR001610">
    <property type="entry name" value="PAC"/>
</dbReference>
<dbReference type="CDD" id="cd00130">
    <property type="entry name" value="PAS"/>
    <property type="match status" value="1"/>
</dbReference>
<dbReference type="InterPro" id="IPR013656">
    <property type="entry name" value="PAS_4"/>
</dbReference>
<evidence type="ECO:0000259" key="9">
    <source>
        <dbReference type="PROSITE" id="PS50112"/>
    </source>
</evidence>
<dbReference type="PANTHER" id="PTHR45453:SF1">
    <property type="entry name" value="PHOSPHATE REGULON SENSOR PROTEIN PHOR"/>
    <property type="match status" value="1"/>
</dbReference>
<dbReference type="InterPro" id="IPR013767">
    <property type="entry name" value="PAS_fold"/>
</dbReference>
<dbReference type="SMART" id="SM00388">
    <property type="entry name" value="HisKA"/>
    <property type="match status" value="1"/>
</dbReference>
<dbReference type="SUPFAM" id="SSF55874">
    <property type="entry name" value="ATPase domain of HSP90 chaperone/DNA topoisomerase II/histidine kinase"/>
    <property type="match status" value="1"/>
</dbReference>
<dbReference type="InterPro" id="IPR000014">
    <property type="entry name" value="PAS"/>
</dbReference>
<proteinExistence type="predicted"/>
<dbReference type="Pfam" id="PF08448">
    <property type="entry name" value="PAS_4"/>
    <property type="match status" value="1"/>
</dbReference>
<dbReference type="SMART" id="SM00387">
    <property type="entry name" value="HATPase_c"/>
    <property type="match status" value="1"/>
</dbReference>
<keyword evidence="6" id="KW-0902">Two-component regulatory system</keyword>
<dbReference type="GO" id="GO:0000155">
    <property type="term" value="F:phosphorelay sensor kinase activity"/>
    <property type="evidence" value="ECO:0007669"/>
    <property type="project" value="InterPro"/>
</dbReference>
<comment type="caution">
    <text evidence="11">The sequence shown here is derived from an EMBL/GenBank/DDBJ whole genome shotgun (WGS) entry which is preliminary data.</text>
</comment>
<dbReference type="NCBIfam" id="TIGR00229">
    <property type="entry name" value="sensory_box"/>
    <property type="match status" value="2"/>
</dbReference>
<dbReference type="Pfam" id="PF00512">
    <property type="entry name" value="HisKA"/>
    <property type="match status" value="1"/>
</dbReference>
<keyword evidence="3" id="KW-0597">Phosphoprotein</keyword>
<dbReference type="SUPFAM" id="SSF47384">
    <property type="entry name" value="Homodimeric domain of signal transducing histidine kinase"/>
    <property type="match status" value="1"/>
</dbReference>
<dbReference type="PROSITE" id="PS50113">
    <property type="entry name" value="PAC"/>
    <property type="match status" value="2"/>
</dbReference>
<dbReference type="Gene3D" id="3.30.450.20">
    <property type="entry name" value="PAS domain"/>
    <property type="match status" value="3"/>
</dbReference>
<dbReference type="OrthoDB" id="9813151at2"/>
<dbReference type="PANTHER" id="PTHR45453">
    <property type="entry name" value="PHOSPHATE REGULON SENSOR PROTEIN PHOR"/>
    <property type="match status" value="1"/>
</dbReference>
<keyword evidence="5" id="KW-0418">Kinase</keyword>
<dbReference type="InterPro" id="IPR036890">
    <property type="entry name" value="HATPase_C_sf"/>
</dbReference>
<dbReference type="PROSITE" id="PS50109">
    <property type="entry name" value="HIS_KIN"/>
    <property type="match status" value="1"/>
</dbReference>
<evidence type="ECO:0000256" key="1">
    <source>
        <dbReference type="ARBA" id="ARBA00000085"/>
    </source>
</evidence>
<dbReference type="GO" id="GO:0005886">
    <property type="term" value="C:plasma membrane"/>
    <property type="evidence" value="ECO:0007669"/>
    <property type="project" value="TreeGrafter"/>
</dbReference>
<dbReference type="SMART" id="SM00086">
    <property type="entry name" value="PAC"/>
    <property type="match status" value="3"/>
</dbReference>
<organism evidence="11 12">
    <name type="scientific">Pedobacter yonginense</name>
    <dbReference type="NCBI Taxonomy" id="651869"/>
    <lineage>
        <taxon>Bacteria</taxon>
        <taxon>Pseudomonadati</taxon>
        <taxon>Bacteroidota</taxon>
        <taxon>Sphingobacteriia</taxon>
        <taxon>Sphingobacteriales</taxon>
        <taxon>Sphingobacteriaceae</taxon>
        <taxon>Pedobacter</taxon>
    </lineage>
</organism>
<dbReference type="PRINTS" id="PR00344">
    <property type="entry name" value="BCTRLSENSOR"/>
</dbReference>
<dbReference type="FunFam" id="3.30.565.10:FF:000006">
    <property type="entry name" value="Sensor histidine kinase WalK"/>
    <property type="match status" value="1"/>
</dbReference>
<dbReference type="SMART" id="SM00091">
    <property type="entry name" value="PAS"/>
    <property type="match status" value="2"/>
</dbReference>
<keyword evidence="12" id="KW-1185">Reference proteome</keyword>
<protein>
    <recommendedName>
        <fullName evidence="2">histidine kinase</fullName>
        <ecNumber evidence="2">2.7.13.3</ecNumber>
    </recommendedName>
</protein>
<dbReference type="GO" id="GO:0016036">
    <property type="term" value="P:cellular response to phosphate starvation"/>
    <property type="evidence" value="ECO:0007669"/>
    <property type="project" value="TreeGrafter"/>
</dbReference>
<dbReference type="InterPro" id="IPR036097">
    <property type="entry name" value="HisK_dim/P_sf"/>
</dbReference>
<keyword evidence="4" id="KW-0808">Transferase</keyword>
<keyword evidence="7" id="KW-0472">Membrane</keyword>
<dbReference type="SUPFAM" id="SSF55785">
    <property type="entry name" value="PYP-like sensor domain (PAS domain)"/>
    <property type="match status" value="3"/>
</dbReference>
<evidence type="ECO:0000259" key="8">
    <source>
        <dbReference type="PROSITE" id="PS50109"/>
    </source>
</evidence>
<gene>
    <name evidence="11" type="ORF">DHW03_00155</name>
</gene>
<dbReference type="Gene3D" id="2.10.70.100">
    <property type="match status" value="1"/>
</dbReference>
<dbReference type="EMBL" id="QGNZ01000001">
    <property type="protein sequence ID" value="PWS28307.1"/>
    <property type="molecule type" value="Genomic_DNA"/>
</dbReference>
<dbReference type="PROSITE" id="PS50112">
    <property type="entry name" value="PAS"/>
    <property type="match status" value="1"/>
</dbReference>
<evidence type="ECO:0000256" key="7">
    <source>
        <dbReference type="ARBA" id="ARBA00023136"/>
    </source>
</evidence>
<comment type="catalytic activity">
    <reaction evidence="1">
        <text>ATP + protein L-histidine = ADP + protein N-phospho-L-histidine.</text>
        <dbReference type="EC" id="2.7.13.3"/>
    </reaction>
</comment>
<evidence type="ECO:0000313" key="12">
    <source>
        <dbReference type="Proteomes" id="UP000245379"/>
    </source>
</evidence>
<feature type="domain" description="PAS" evidence="9">
    <location>
        <begin position="299"/>
        <end position="369"/>
    </location>
</feature>
<dbReference type="AlphaFoldDB" id="A0A317EQ63"/>
<sequence>MHHFYKKELNFLINVFYKLLVSALPKSNSKMQYSHLNVDNLYTYKTIIELSPFPIYLCMGEELIVTVANSATLKAWGKTQEAIGKPFEQAVPELENQPFKKLLLGVLHNGKAVSYSNYRADIIVDGILQSFYFTFSYQPFKNTAGKTEGVFCIANDVTELVLAKQNLNASEESSRLAIEAAMLGTFDQNLITGEIIWDRRCRTLFDVSLDSPVSYEGTFLPAIHPMDRERVNNHILNYTLVKSLSDGNYDIEYRVIGAGNGATKWVRSSGKVFFNEEDVPLRFIGTVFDITSIKFADEREAMLSAIIESSYDAIISKDLDGNIKSWNSSAERIFGYSADEMIGKSIYTIIPNELREEENQILARLKRGESVKSFETRRLSETKKEIDISLTISPVKDKSGKIVGISKIARDITEKKLAEKQKNDFITIASHELKTPLTTIKSYVQLILNQARKDGDDFKTNALSRVERQVNRMTILIENFLNNAQLIEGRFEIKVERFDIHLLLQESAQHARMVAPSHQITVAAHIPVYVMADRKKIAQVMENLLSNAIKYSPIGSEITINCEIKKESATISVLDRGFGIDRRDHTRLFERFYRVRSEKSKNSSGFGIGLFLVSEILKFHDSKIEMNSEENKGSVFYFDLPIIE</sequence>
<dbReference type="CDD" id="cd00075">
    <property type="entry name" value="HATPase"/>
    <property type="match status" value="1"/>
</dbReference>
<evidence type="ECO:0000256" key="2">
    <source>
        <dbReference type="ARBA" id="ARBA00012438"/>
    </source>
</evidence>
<dbReference type="GO" id="GO:0006355">
    <property type="term" value="P:regulation of DNA-templated transcription"/>
    <property type="evidence" value="ECO:0007669"/>
    <property type="project" value="InterPro"/>
</dbReference>
<dbReference type="InterPro" id="IPR003594">
    <property type="entry name" value="HATPase_dom"/>
</dbReference>
<evidence type="ECO:0000256" key="6">
    <source>
        <dbReference type="ARBA" id="ARBA00023012"/>
    </source>
</evidence>
<dbReference type="InterPro" id="IPR013655">
    <property type="entry name" value="PAS_fold_3"/>
</dbReference>
<dbReference type="GO" id="GO:0004721">
    <property type="term" value="F:phosphoprotein phosphatase activity"/>
    <property type="evidence" value="ECO:0007669"/>
    <property type="project" value="TreeGrafter"/>
</dbReference>
<dbReference type="InterPro" id="IPR000700">
    <property type="entry name" value="PAS-assoc_C"/>
</dbReference>
<dbReference type="InterPro" id="IPR005467">
    <property type="entry name" value="His_kinase_dom"/>
</dbReference>